<proteinExistence type="predicted"/>
<evidence type="ECO:0000256" key="5">
    <source>
        <dbReference type="ARBA" id="ARBA00023136"/>
    </source>
</evidence>
<evidence type="ECO:0000313" key="9">
    <source>
        <dbReference type="Proteomes" id="UP001142325"/>
    </source>
</evidence>
<dbReference type="RefSeq" id="WP_271171555.1">
    <property type="nucleotide sequence ID" value="NZ_BAAAUM010000002.1"/>
</dbReference>
<reference evidence="8" key="2">
    <citation type="submission" date="2023-01" db="EMBL/GenBank/DDBJ databases">
        <authorList>
            <person name="Sun Q."/>
            <person name="Evtushenko L."/>
        </authorList>
    </citation>
    <scope>NUCLEOTIDE SEQUENCE</scope>
    <source>
        <strain evidence="8">VKM Ac-1958</strain>
    </source>
</reference>
<evidence type="ECO:0000259" key="7">
    <source>
        <dbReference type="SMART" id="SM00849"/>
    </source>
</evidence>
<reference evidence="8" key="1">
    <citation type="journal article" date="2014" name="Int. J. Syst. Evol. Microbiol.">
        <title>Complete genome sequence of Corynebacterium casei LMG S-19264T (=DSM 44701T), isolated from a smear-ripened cheese.</title>
        <authorList>
            <consortium name="US DOE Joint Genome Institute (JGI-PGF)"/>
            <person name="Walter F."/>
            <person name="Albersmeier A."/>
            <person name="Kalinowski J."/>
            <person name="Ruckert C."/>
        </authorList>
    </citation>
    <scope>NUCLEOTIDE SEQUENCE</scope>
    <source>
        <strain evidence="8">VKM Ac-1958</strain>
    </source>
</reference>
<dbReference type="PANTHER" id="PTHR30619">
    <property type="entry name" value="DNA INTERNALIZATION/COMPETENCE PROTEIN COMEC/REC2"/>
    <property type="match status" value="1"/>
</dbReference>
<evidence type="ECO:0000256" key="4">
    <source>
        <dbReference type="ARBA" id="ARBA00022989"/>
    </source>
</evidence>
<comment type="subcellular location">
    <subcellularLocation>
        <location evidence="1">Cell membrane</location>
        <topology evidence="1">Multi-pass membrane protein</topology>
    </subcellularLocation>
</comment>
<organism evidence="8 9">
    <name type="scientific">Microbacterium keratanolyticum</name>
    <dbReference type="NCBI Taxonomy" id="67574"/>
    <lineage>
        <taxon>Bacteria</taxon>
        <taxon>Bacillati</taxon>
        <taxon>Actinomycetota</taxon>
        <taxon>Actinomycetes</taxon>
        <taxon>Micrococcales</taxon>
        <taxon>Microbacteriaceae</taxon>
        <taxon>Microbacterium</taxon>
    </lineage>
</organism>
<dbReference type="Pfam" id="PF03772">
    <property type="entry name" value="Competence"/>
    <property type="match status" value="1"/>
</dbReference>
<dbReference type="Pfam" id="PF00753">
    <property type="entry name" value="Lactamase_B"/>
    <property type="match status" value="1"/>
</dbReference>
<feature type="domain" description="Metallo-beta-lactamase" evidence="7">
    <location>
        <begin position="542"/>
        <end position="738"/>
    </location>
</feature>
<feature type="transmembrane region" description="Helical" evidence="6">
    <location>
        <begin position="347"/>
        <end position="365"/>
    </location>
</feature>
<dbReference type="AlphaFoldDB" id="A0A9W6HTR4"/>
<dbReference type="InterPro" id="IPR004477">
    <property type="entry name" value="ComEC_N"/>
</dbReference>
<feature type="transmembrane region" description="Helical" evidence="6">
    <location>
        <begin position="377"/>
        <end position="397"/>
    </location>
</feature>
<keyword evidence="4 6" id="KW-1133">Transmembrane helix</keyword>
<feature type="transmembrane region" description="Helical" evidence="6">
    <location>
        <begin position="403"/>
        <end position="425"/>
    </location>
</feature>
<sequence>MKGRDLRLLPVALCAWASALLCVFMPHLSATVMLVALGSAVVAGRAEWIRRRTRRGTARVWQRRLRAAAGMVVVCLAAVAGPALTVLIVSPERAQVAALEGATVDVVVEVLSNPSPGSDGRLWADAHAVAAARPGHGIQETSAPVRLGIAADAVEGGLAPGTQIRLRAEAKRAGPGERAVVVLFGQGSAVVADRGGFIPEQADRVRMALIERALRLPAPGAALLPGLAVGDTRAVDEKLNDAMLASGLSHLTAVSGSNCAIVTAAAFGVVALLGGGRTLRIIVAAVSLAGFVVLVTPEPSVIRAAAMAGVAMLSLLLGRPRAGFAVLLLAVTVLLIADPWLASTAGFALSAVATGALIILAPPVAHGLSRWMPYPLALVLAVPLAAQLACGPIIALFADHQSLIGVVANLLAAPAAPIATVIGLLSCVTMFLPWLADLLAATAWLPSAWIATTAQVTAELPLATVAVSAGVLPAVGIALLSAALGWLLIRSPEAYPRWLRAAALLIVAVATAGVTGGALVRGPLAPLSRPSDWSIAACDIGQGDAVIVRSAGQIALIDTGPDPATLRTCLESLGITRVDLLVLTHFDLDHGGGMEALRGRVDTVLHGPPTGSSDTRALENLRDAGATLHEAARGQTGQLGDASWRVLWPRAPEPVFPAGNDASVVWEISGGGVPRMLLLGDLSGEAQRLMQRVSAVRGPYVIVKVAHHGSADQDADLYAEAAARLAIFTVGADNSYGHPREQTLSMLEATGAVIARTDLQGQILISQTDEGLSIWTERELAPSSE</sequence>
<protein>
    <submittedName>
        <fullName evidence="8">Competence protein ComEC</fullName>
    </submittedName>
</protein>
<evidence type="ECO:0000256" key="3">
    <source>
        <dbReference type="ARBA" id="ARBA00022692"/>
    </source>
</evidence>
<dbReference type="NCBIfam" id="TIGR00360">
    <property type="entry name" value="ComEC_N-term"/>
    <property type="match status" value="1"/>
</dbReference>
<dbReference type="InterPro" id="IPR036866">
    <property type="entry name" value="RibonucZ/Hydroxyglut_hydro"/>
</dbReference>
<feature type="transmembrane region" description="Helical" evidence="6">
    <location>
        <begin position="301"/>
        <end position="317"/>
    </location>
</feature>
<dbReference type="PANTHER" id="PTHR30619:SF1">
    <property type="entry name" value="RECOMBINATION PROTEIN 2"/>
    <property type="match status" value="1"/>
</dbReference>
<dbReference type="Gene3D" id="3.60.15.10">
    <property type="entry name" value="Ribonuclease Z/Hydroxyacylglutathione hydrolase-like"/>
    <property type="match status" value="1"/>
</dbReference>
<dbReference type="InterPro" id="IPR001279">
    <property type="entry name" value="Metallo-B-lactamas"/>
</dbReference>
<gene>
    <name evidence="8" type="ORF">GCM10017596_19820</name>
</gene>
<dbReference type="Proteomes" id="UP001142325">
    <property type="component" value="Unassembled WGS sequence"/>
</dbReference>
<feature type="transmembrane region" description="Helical" evidence="6">
    <location>
        <begin position="501"/>
        <end position="520"/>
    </location>
</feature>
<feature type="transmembrane region" description="Helical" evidence="6">
    <location>
        <begin position="324"/>
        <end position="341"/>
    </location>
</feature>
<evidence type="ECO:0000256" key="1">
    <source>
        <dbReference type="ARBA" id="ARBA00004651"/>
    </source>
</evidence>
<dbReference type="EMBL" id="BSET01000002">
    <property type="protein sequence ID" value="GLK02267.1"/>
    <property type="molecule type" value="Genomic_DNA"/>
</dbReference>
<feature type="transmembrane region" description="Helical" evidence="6">
    <location>
        <begin position="67"/>
        <end position="89"/>
    </location>
</feature>
<keyword evidence="3 6" id="KW-0812">Transmembrane</keyword>
<feature type="transmembrane region" description="Helical" evidence="6">
    <location>
        <begin position="29"/>
        <end position="46"/>
    </location>
</feature>
<dbReference type="SMART" id="SM00849">
    <property type="entry name" value="Lactamase_B"/>
    <property type="match status" value="1"/>
</dbReference>
<keyword evidence="2" id="KW-1003">Cell membrane</keyword>
<dbReference type="CDD" id="cd07731">
    <property type="entry name" value="ComA-like_MBL-fold"/>
    <property type="match status" value="1"/>
</dbReference>
<dbReference type="GO" id="GO:0005886">
    <property type="term" value="C:plasma membrane"/>
    <property type="evidence" value="ECO:0007669"/>
    <property type="project" value="UniProtKB-SubCell"/>
</dbReference>
<comment type="caution">
    <text evidence="8">The sequence shown here is derived from an EMBL/GenBank/DDBJ whole genome shotgun (WGS) entry which is preliminary data.</text>
</comment>
<feature type="transmembrane region" description="Helical" evidence="6">
    <location>
        <begin position="432"/>
        <end position="451"/>
    </location>
</feature>
<evidence type="ECO:0000313" key="8">
    <source>
        <dbReference type="EMBL" id="GLK02267.1"/>
    </source>
</evidence>
<feature type="transmembrane region" description="Helical" evidence="6">
    <location>
        <begin position="248"/>
        <end position="272"/>
    </location>
</feature>
<feature type="transmembrane region" description="Helical" evidence="6">
    <location>
        <begin position="463"/>
        <end position="489"/>
    </location>
</feature>
<accession>A0A9W6HTR4</accession>
<keyword evidence="5 6" id="KW-0472">Membrane</keyword>
<dbReference type="InterPro" id="IPR035681">
    <property type="entry name" value="ComA-like_MBL"/>
</dbReference>
<feature type="transmembrane region" description="Helical" evidence="6">
    <location>
        <begin position="279"/>
        <end position="295"/>
    </location>
</feature>
<dbReference type="InterPro" id="IPR052159">
    <property type="entry name" value="Competence_DNA_uptake"/>
</dbReference>
<evidence type="ECO:0000256" key="6">
    <source>
        <dbReference type="SAM" id="Phobius"/>
    </source>
</evidence>
<evidence type="ECO:0000256" key="2">
    <source>
        <dbReference type="ARBA" id="ARBA00022475"/>
    </source>
</evidence>
<keyword evidence="9" id="KW-1185">Reference proteome</keyword>
<name>A0A9W6HTR4_9MICO</name>
<dbReference type="SUPFAM" id="SSF56281">
    <property type="entry name" value="Metallo-hydrolase/oxidoreductase"/>
    <property type="match status" value="1"/>
</dbReference>